<accession>A0A5Q5BQL7</accession>
<dbReference type="Pfam" id="PF04250">
    <property type="entry name" value="DUF429"/>
    <property type="match status" value="1"/>
</dbReference>
<dbReference type="AlphaFoldDB" id="A0A5Q5BQL7"/>
<dbReference type="EMBL" id="CP000384">
    <property type="protein sequence ID" value="ABG10671.1"/>
    <property type="molecule type" value="Genomic_DNA"/>
</dbReference>
<gene>
    <name evidence="1" type="ordered locus">Mmcs_4567</name>
</gene>
<proteinExistence type="predicted"/>
<protein>
    <recommendedName>
        <fullName evidence="2">DUF429 domain-containing protein</fullName>
    </recommendedName>
</protein>
<name>A0A5Q5BQL7_MYCSS</name>
<dbReference type="InterPro" id="IPR008306">
    <property type="entry name" value="UCP018008"/>
</dbReference>
<reference evidence="1" key="1">
    <citation type="submission" date="2006-06" db="EMBL/GenBank/DDBJ databases">
        <title>Complete sequence of chromosome of Mycobacterium sp. MCS.</title>
        <authorList>
            <consortium name="US DOE Joint Genome Institute"/>
            <person name="Copeland A."/>
            <person name="Lucas S."/>
            <person name="Lapidus A."/>
            <person name="Barry K."/>
            <person name="Detter J.C."/>
            <person name="Glavina del Rio T."/>
            <person name="Hammon N."/>
            <person name="Israni S."/>
            <person name="Dalin E."/>
            <person name="Tice H."/>
            <person name="Pitluck S."/>
            <person name="Martinez M."/>
            <person name="Schmutz J."/>
            <person name="Larimer F."/>
            <person name="Land M."/>
            <person name="Hauser L."/>
            <person name="Kyrpides N."/>
            <person name="Kim E."/>
            <person name="Miller C.D."/>
            <person name="Hughes J.E."/>
            <person name="Anderson A.J."/>
            <person name="Sims R.C."/>
            <person name="Richardson P."/>
        </authorList>
    </citation>
    <scope>NUCLEOTIDE SEQUENCE [LARGE SCALE GENOMIC DNA]</scope>
    <source>
        <strain evidence="1">MCS</strain>
    </source>
</reference>
<organism evidence="1">
    <name type="scientific">Mycobacterium sp. (strain MCS)</name>
    <dbReference type="NCBI Taxonomy" id="164756"/>
    <lineage>
        <taxon>Bacteria</taxon>
        <taxon>Bacillati</taxon>
        <taxon>Actinomycetota</taxon>
        <taxon>Actinomycetes</taxon>
        <taxon>Mycobacteriales</taxon>
        <taxon>Mycobacteriaceae</taxon>
        <taxon>Mycobacterium</taxon>
    </lineage>
</organism>
<evidence type="ECO:0008006" key="2">
    <source>
        <dbReference type="Google" id="ProtNLM"/>
    </source>
</evidence>
<dbReference type="KEGG" id="mmc:Mmcs_4567"/>
<dbReference type="PIRSF" id="PIRSF018008">
    <property type="entry name" value="UCP018008"/>
    <property type="match status" value="1"/>
</dbReference>
<dbReference type="InterPro" id="IPR007362">
    <property type="entry name" value="DUF429"/>
</dbReference>
<evidence type="ECO:0000313" key="1">
    <source>
        <dbReference type="EMBL" id="ABG10671.1"/>
    </source>
</evidence>
<sequence>MYFVGIDLAWGERSPTGVAVADSDGSLVHLAAATTDADIVAQLMPYTAEQCLLAIDAPLVVTNPSGNRPCEAALNRDFRAFEAGCHPSNTGHPWFASGSRGARLAEALGAPAVEVYPHAATVALFGLPKTLKYKQKPGRDVAQLRGELLRLIGLVETLIRADPSLNVGQHAGWVALRDAVRTATRKAELRRAEDPVDAVVCAYVALFATRRPADVTSYGDDATGRIVTPALRRAATPGAWGR</sequence>